<comment type="function">
    <text evidence="9">Involved in targeting and insertion of nascent membrane proteins into the cytoplasmic membrane. Acts as a receptor for the complex formed by the signal recognition particle (SRP) and the ribosome-nascent chain (RNC).</text>
</comment>
<keyword evidence="7 9" id="KW-0675">Receptor</keyword>
<dbReference type="GO" id="GO:0005525">
    <property type="term" value="F:GTP binding"/>
    <property type="evidence" value="ECO:0007669"/>
    <property type="project" value="UniProtKB-UniRule"/>
</dbReference>
<evidence type="ECO:0000256" key="5">
    <source>
        <dbReference type="ARBA" id="ARBA00023134"/>
    </source>
</evidence>
<dbReference type="EMBL" id="AP014924">
    <property type="protein sequence ID" value="BAS27472.1"/>
    <property type="molecule type" value="Genomic_DNA"/>
</dbReference>
<dbReference type="GO" id="GO:0005047">
    <property type="term" value="F:signal recognition particle binding"/>
    <property type="evidence" value="ECO:0007669"/>
    <property type="project" value="TreeGrafter"/>
</dbReference>
<gene>
    <name evidence="9" type="primary">ftsY</name>
    <name evidence="11" type="ORF">LIP_1626</name>
</gene>
<reference evidence="12" key="2">
    <citation type="journal article" date="2016" name="Int. J. Syst. Evol. Microbiol.">
        <title>Complete genome sequence and cell structure of Limnochorda pilosa, a Gram-negative spore-former within the phylum Firmicutes.</title>
        <authorList>
            <person name="Watanabe M."/>
            <person name="Kojima H."/>
            <person name="Fukui M."/>
        </authorList>
    </citation>
    <scope>NUCLEOTIDE SEQUENCE [LARGE SCALE GENOMIC DNA]</scope>
    <source>
        <strain evidence="12">HC45</strain>
    </source>
</reference>
<keyword evidence="12" id="KW-1185">Reference proteome</keyword>
<dbReference type="Pfam" id="PF02881">
    <property type="entry name" value="SRP54_N"/>
    <property type="match status" value="1"/>
</dbReference>
<dbReference type="Pfam" id="PF00448">
    <property type="entry name" value="SRP54"/>
    <property type="match status" value="1"/>
</dbReference>
<dbReference type="EC" id="3.6.5.4" evidence="9"/>
<dbReference type="InterPro" id="IPR000897">
    <property type="entry name" value="SRP54_GTPase_dom"/>
</dbReference>
<dbReference type="PANTHER" id="PTHR43134">
    <property type="entry name" value="SIGNAL RECOGNITION PARTICLE RECEPTOR SUBUNIT ALPHA"/>
    <property type="match status" value="1"/>
</dbReference>
<dbReference type="GO" id="GO:0051301">
    <property type="term" value="P:cell division"/>
    <property type="evidence" value="ECO:0007669"/>
    <property type="project" value="UniProtKB-KW"/>
</dbReference>
<dbReference type="InterPro" id="IPR036225">
    <property type="entry name" value="SRP/SRP_N"/>
</dbReference>
<feature type="binding site" evidence="9">
    <location>
        <begin position="113"/>
        <end position="120"/>
    </location>
    <ligand>
        <name>GTP</name>
        <dbReference type="ChEBI" id="CHEBI:37565"/>
    </ligand>
</feature>
<sequence length="315" mass="33102">MSFFDRLKQGLARNRSGWVEQVRRTVTGALRVRGRVDEELLAELEESLLEADVGLAAVEAVLEALRQQASAEGLRSPDQVLSALRALLAEELRRHQQSLATPPEAPGVILLLGVNGSGKTTTAAKLAAQLGGAGQVILGACDTFRAAAGEQLQVWGDRIGVPVIRQEAGSDPAAVAFDTVQAARARGARWAVLDTAGRLQTRSNLMSELAKIHRVVERALGRPADERLLVLDASVGQNGLSQARLFGESVPLTGLAVTKLDGTARGGIVLAITRELALPVKLIGVGEGVDDLQPFDAGTFVDALFGEGSRSGADA</sequence>
<evidence type="ECO:0000256" key="3">
    <source>
        <dbReference type="ARBA" id="ARBA00022741"/>
    </source>
</evidence>
<dbReference type="GO" id="GO:0005886">
    <property type="term" value="C:plasma membrane"/>
    <property type="evidence" value="ECO:0007669"/>
    <property type="project" value="UniProtKB-SubCell"/>
</dbReference>
<dbReference type="InterPro" id="IPR004390">
    <property type="entry name" value="SR_rcpt_FtsY"/>
</dbReference>
<evidence type="ECO:0000259" key="10">
    <source>
        <dbReference type="PROSITE" id="PS00300"/>
    </source>
</evidence>
<dbReference type="STRING" id="1555112.LIP_1626"/>
<feature type="domain" description="SRP54-type proteins GTP-binding" evidence="10">
    <location>
        <begin position="279"/>
        <end position="292"/>
    </location>
</feature>
<comment type="subunit">
    <text evidence="9">Part of the signal recognition particle protein translocation system, which is composed of SRP and FtsY.</text>
</comment>
<dbReference type="SUPFAM" id="SSF52540">
    <property type="entry name" value="P-loop containing nucleoside triphosphate hydrolases"/>
    <property type="match status" value="1"/>
</dbReference>
<accession>A0A0K2SKC6</accession>
<proteinExistence type="inferred from homology"/>
<evidence type="ECO:0000256" key="7">
    <source>
        <dbReference type="ARBA" id="ARBA00023170"/>
    </source>
</evidence>
<evidence type="ECO:0000256" key="1">
    <source>
        <dbReference type="ARBA" id="ARBA00022475"/>
    </source>
</evidence>
<dbReference type="Gene3D" id="1.20.120.140">
    <property type="entry name" value="Signal recognition particle SRP54, nucleotide-binding domain"/>
    <property type="match status" value="1"/>
</dbReference>
<feature type="binding site" evidence="9">
    <location>
        <begin position="194"/>
        <end position="198"/>
    </location>
    <ligand>
        <name>GTP</name>
        <dbReference type="ChEBI" id="CHEBI:37565"/>
    </ligand>
</feature>
<dbReference type="AlphaFoldDB" id="A0A0K2SKC6"/>
<dbReference type="GO" id="GO:0003924">
    <property type="term" value="F:GTPase activity"/>
    <property type="evidence" value="ECO:0007669"/>
    <property type="project" value="UniProtKB-UniRule"/>
</dbReference>
<dbReference type="PANTHER" id="PTHR43134:SF1">
    <property type="entry name" value="SIGNAL RECOGNITION PARTICLE RECEPTOR SUBUNIT ALPHA"/>
    <property type="match status" value="1"/>
</dbReference>
<dbReference type="SMART" id="SM00382">
    <property type="entry name" value="AAA"/>
    <property type="match status" value="1"/>
</dbReference>
<evidence type="ECO:0000313" key="12">
    <source>
        <dbReference type="Proteomes" id="UP000065807"/>
    </source>
</evidence>
<name>A0A0K2SKC6_LIMPI</name>
<evidence type="ECO:0000256" key="4">
    <source>
        <dbReference type="ARBA" id="ARBA00022801"/>
    </source>
</evidence>
<keyword evidence="2 9" id="KW-0963">Cytoplasm</keyword>
<protein>
    <recommendedName>
        <fullName evidence="9">Signal recognition particle receptor FtsY</fullName>
        <shortName evidence="9">SRP receptor</shortName>
        <ecNumber evidence="9">3.6.5.4</ecNumber>
    </recommendedName>
</protein>
<dbReference type="HAMAP" id="MF_00920">
    <property type="entry name" value="FtsY"/>
    <property type="match status" value="1"/>
</dbReference>
<keyword evidence="11" id="KW-0131">Cell cycle</keyword>
<dbReference type="SMART" id="SM00962">
    <property type="entry name" value="SRP54"/>
    <property type="match status" value="1"/>
</dbReference>
<dbReference type="KEGG" id="lpil:LIP_1626"/>
<dbReference type="NCBIfam" id="TIGR00064">
    <property type="entry name" value="ftsY"/>
    <property type="match status" value="1"/>
</dbReference>
<dbReference type="GO" id="GO:0006614">
    <property type="term" value="P:SRP-dependent cotranslational protein targeting to membrane"/>
    <property type="evidence" value="ECO:0007669"/>
    <property type="project" value="InterPro"/>
</dbReference>
<evidence type="ECO:0000256" key="9">
    <source>
        <dbReference type="HAMAP-Rule" id="MF_00920"/>
    </source>
</evidence>
<comment type="subcellular location">
    <subcellularLocation>
        <location evidence="9">Cell membrane</location>
        <topology evidence="9">Peripheral membrane protein</topology>
        <orientation evidence="9">Cytoplasmic side</orientation>
    </subcellularLocation>
    <subcellularLocation>
        <location evidence="9">Cytoplasm</location>
    </subcellularLocation>
</comment>
<dbReference type="RefSeq" id="WP_068136379.1">
    <property type="nucleotide sequence ID" value="NZ_AP014924.1"/>
</dbReference>
<dbReference type="SMART" id="SM00963">
    <property type="entry name" value="SRP54_N"/>
    <property type="match status" value="1"/>
</dbReference>
<keyword evidence="5 9" id="KW-0342">GTP-binding</keyword>
<feature type="binding site" evidence="9">
    <location>
        <begin position="258"/>
        <end position="261"/>
    </location>
    <ligand>
        <name>GTP</name>
        <dbReference type="ChEBI" id="CHEBI:37565"/>
    </ligand>
</feature>
<keyword evidence="11" id="KW-0132">Cell division</keyword>
<dbReference type="GO" id="GO:0005737">
    <property type="term" value="C:cytoplasm"/>
    <property type="evidence" value="ECO:0007669"/>
    <property type="project" value="UniProtKB-SubCell"/>
</dbReference>
<keyword evidence="4 9" id="KW-0378">Hydrolase</keyword>
<dbReference type="SUPFAM" id="SSF47364">
    <property type="entry name" value="Domain of the SRP/SRP receptor G-proteins"/>
    <property type="match status" value="1"/>
</dbReference>
<keyword evidence="6 9" id="KW-0472">Membrane</keyword>
<dbReference type="FunFam" id="3.40.50.300:FF:000053">
    <property type="entry name" value="Signal recognition particle receptor FtsY"/>
    <property type="match status" value="1"/>
</dbReference>
<dbReference type="InterPro" id="IPR013822">
    <property type="entry name" value="Signal_recog_particl_SRP54_hlx"/>
</dbReference>
<evidence type="ECO:0000313" key="11">
    <source>
        <dbReference type="EMBL" id="BAS27472.1"/>
    </source>
</evidence>
<dbReference type="PROSITE" id="PS00300">
    <property type="entry name" value="SRP54"/>
    <property type="match status" value="1"/>
</dbReference>
<evidence type="ECO:0000256" key="8">
    <source>
        <dbReference type="ARBA" id="ARBA00048027"/>
    </source>
</evidence>
<keyword evidence="3 9" id="KW-0547">Nucleotide-binding</keyword>
<comment type="catalytic activity">
    <reaction evidence="8 9">
        <text>GTP + H2O = GDP + phosphate + H(+)</text>
        <dbReference type="Rhea" id="RHEA:19669"/>
        <dbReference type="ChEBI" id="CHEBI:15377"/>
        <dbReference type="ChEBI" id="CHEBI:15378"/>
        <dbReference type="ChEBI" id="CHEBI:37565"/>
        <dbReference type="ChEBI" id="CHEBI:43474"/>
        <dbReference type="ChEBI" id="CHEBI:58189"/>
        <dbReference type="EC" id="3.6.5.4"/>
    </reaction>
</comment>
<evidence type="ECO:0000256" key="2">
    <source>
        <dbReference type="ARBA" id="ARBA00022490"/>
    </source>
</evidence>
<dbReference type="InterPro" id="IPR003593">
    <property type="entry name" value="AAA+_ATPase"/>
</dbReference>
<organism evidence="11 12">
    <name type="scientific">Limnochorda pilosa</name>
    <dbReference type="NCBI Taxonomy" id="1555112"/>
    <lineage>
        <taxon>Bacteria</taxon>
        <taxon>Bacillati</taxon>
        <taxon>Bacillota</taxon>
        <taxon>Limnochordia</taxon>
        <taxon>Limnochordales</taxon>
        <taxon>Limnochordaceae</taxon>
        <taxon>Limnochorda</taxon>
    </lineage>
</organism>
<reference evidence="12" key="1">
    <citation type="submission" date="2015-07" db="EMBL/GenBank/DDBJ databases">
        <title>Complete genome sequence and phylogenetic analysis of Limnochorda pilosa.</title>
        <authorList>
            <person name="Watanabe M."/>
            <person name="Kojima H."/>
            <person name="Fukui M."/>
        </authorList>
    </citation>
    <scope>NUCLEOTIDE SEQUENCE [LARGE SCALE GENOMIC DNA]</scope>
    <source>
        <strain evidence="12">HC45</strain>
    </source>
</reference>
<evidence type="ECO:0000256" key="6">
    <source>
        <dbReference type="ARBA" id="ARBA00023136"/>
    </source>
</evidence>
<dbReference type="Gene3D" id="3.40.50.300">
    <property type="entry name" value="P-loop containing nucleotide triphosphate hydrolases"/>
    <property type="match status" value="1"/>
</dbReference>
<dbReference type="InterPro" id="IPR027417">
    <property type="entry name" value="P-loop_NTPase"/>
</dbReference>
<dbReference type="PATRIC" id="fig|1555112.3.peg.1659"/>
<dbReference type="Proteomes" id="UP000065807">
    <property type="component" value="Chromosome"/>
</dbReference>
<comment type="similarity">
    <text evidence="9">Belongs to the GTP-binding SRP family. FtsY subfamily.</text>
</comment>
<dbReference type="OrthoDB" id="9804720at2"/>
<keyword evidence="1 9" id="KW-1003">Cell membrane</keyword>
<dbReference type="InterPro" id="IPR042101">
    <property type="entry name" value="SRP54_N_sf"/>
</dbReference>